<gene>
    <name evidence="2" type="ORF">HF685_00490</name>
</gene>
<name>A0A6H2DJ52_9SPHN</name>
<keyword evidence="3" id="KW-1185">Reference proteome</keyword>
<organism evidence="2 3">
    <name type="scientific">Parasphingorhabdus halotolerans</name>
    <dbReference type="NCBI Taxonomy" id="2725558"/>
    <lineage>
        <taxon>Bacteria</taxon>
        <taxon>Pseudomonadati</taxon>
        <taxon>Pseudomonadota</taxon>
        <taxon>Alphaproteobacteria</taxon>
        <taxon>Sphingomonadales</taxon>
        <taxon>Sphingomonadaceae</taxon>
        <taxon>Parasphingorhabdus</taxon>
    </lineage>
</organism>
<sequence length="945" mass="100331">MTEETAFEPIGSRFRLRFFLYVLMFLLLVGFIVLWFGRTSIADSFLRDELDKLDVEASYEISDIGFNKQVIRNLVIGDPSRPDLTAELVEVGNSLTLQGAGINWVRASGVKLFGRLADGKLSFGELDKFTDPEDDSPLALPDIWLGLSNAKLKIDSEYGAIGVSLNGEGNLQNGFSGEMAAISKQLAFGGCSLADPTYFGKVAIKGKKPKLQGPLRLPQVQCAEMDLSAEDMAARISVELGSDFASWNGNAGLIGGPVKYVGYSTQELKTTARFKGDMAQSSGDIDLTASGLRSPYGGADIGRFSGPFKLGYGDAQMTVSFEGSPSLRAARLNSAMLGQASSIAASAAGSPVGPVAAKLSGAVQGAGKALDMSSDMRFETGAKGTTLALDTLGLRSRSGAVMSLSNPMLLSFTQKNIRMLADGNIRLQGGGFPTALLVLNDGSLSRGFSGRLEMANYEAGASSLRIPALSFSPARRGGTNIDGRFMLSGPIADGQITGLQMPISGSLASSGRFTLFRQCVDLQFASLRVASLTAGPTKTRLCPQGLGGIVSSRGGGVNIAADAPSIRLNGAVGGTPLSVSSGALGFSLAKGMMARNVAVRLGAVGSQSEFDIALLGAVFGRNITGTIAGAKGKIANVPLLMEDIEARWRYAGGEFLADAQLRVRDEKQVERFRPVISKDVLLKFANSEIVATGTLQEPTTERAVATVDMVHRLENNTGQALLNVSRLTFDKDFQPELLTPLTLGVIANVDGSVTGTGQINWDNSEDGVKSTGVFRTNSINLAAAFGPVTGLSGDIKFTDLLGLETGPGQKVLMAEVNPGVAVFNGFLNYRLLPDYKMQIEGGEWPFAGGMLYLEPTVMDMGEDRERRLEFTVKGVDAAQFLSQFDFENLAATGVFDGKLPMVFDQDGGRVVGGIWWQERAVVHWLMSESLPTKTWVPSRTLLLTL</sequence>
<keyword evidence="1" id="KW-1133">Transmembrane helix</keyword>
<keyword evidence="1" id="KW-0472">Membrane</keyword>
<feature type="transmembrane region" description="Helical" evidence="1">
    <location>
        <begin position="18"/>
        <end position="37"/>
    </location>
</feature>
<reference evidence="2 3" key="1">
    <citation type="submission" date="2020-04" db="EMBL/GenBank/DDBJ databases">
        <title>Genome sequence for Sphingorhabdus sp. strain M1.</title>
        <authorList>
            <person name="Park S.-J."/>
        </authorList>
    </citation>
    <scope>NUCLEOTIDE SEQUENCE [LARGE SCALE GENOMIC DNA]</scope>
    <source>
        <strain evidence="2 3">JK6</strain>
    </source>
</reference>
<dbReference type="Pfam" id="PF11739">
    <property type="entry name" value="YdbH-like"/>
    <property type="match status" value="1"/>
</dbReference>
<evidence type="ECO:0000313" key="3">
    <source>
        <dbReference type="Proteomes" id="UP000501600"/>
    </source>
</evidence>
<dbReference type="AlphaFoldDB" id="A0A6H2DJ52"/>
<dbReference type="EMBL" id="CP051217">
    <property type="protein sequence ID" value="QJB67975.1"/>
    <property type="molecule type" value="Genomic_DNA"/>
</dbReference>
<dbReference type="InterPro" id="IPR021730">
    <property type="entry name" value="YdbH"/>
</dbReference>
<dbReference type="Proteomes" id="UP000501600">
    <property type="component" value="Chromosome"/>
</dbReference>
<protein>
    <submittedName>
        <fullName evidence="2">Uncharacterized protein</fullName>
    </submittedName>
</protein>
<dbReference type="KEGG" id="phao:HF685_00490"/>
<accession>A0A6H2DJ52</accession>
<evidence type="ECO:0000313" key="2">
    <source>
        <dbReference type="EMBL" id="QJB67975.1"/>
    </source>
</evidence>
<proteinExistence type="predicted"/>
<keyword evidence="1" id="KW-0812">Transmembrane</keyword>
<evidence type="ECO:0000256" key="1">
    <source>
        <dbReference type="SAM" id="Phobius"/>
    </source>
</evidence>